<dbReference type="OrthoDB" id="9806902at2"/>
<proteinExistence type="predicted"/>
<protein>
    <submittedName>
        <fullName evidence="2">Alpha/beta hydrolase</fullName>
    </submittedName>
</protein>
<dbReference type="InterPro" id="IPR051044">
    <property type="entry name" value="MAG_DAG_Lipase"/>
</dbReference>
<accession>A0A430AZJ9</accession>
<evidence type="ECO:0000313" key="3">
    <source>
        <dbReference type="Proteomes" id="UP000287605"/>
    </source>
</evidence>
<dbReference type="EMBL" id="NGKA01000005">
    <property type="protein sequence ID" value="RSU13474.1"/>
    <property type="molecule type" value="Genomic_DNA"/>
</dbReference>
<dbReference type="Proteomes" id="UP000287605">
    <property type="component" value="Unassembled WGS sequence"/>
</dbReference>
<dbReference type="Pfam" id="PF12146">
    <property type="entry name" value="Hydrolase_4"/>
    <property type="match status" value="1"/>
</dbReference>
<organism evidence="2 3">
    <name type="scientific">Vagococcus elongatus</name>
    <dbReference type="NCBI Taxonomy" id="180344"/>
    <lineage>
        <taxon>Bacteria</taxon>
        <taxon>Bacillati</taxon>
        <taxon>Bacillota</taxon>
        <taxon>Bacilli</taxon>
        <taxon>Lactobacillales</taxon>
        <taxon>Enterococcaceae</taxon>
        <taxon>Vagococcus</taxon>
    </lineage>
</organism>
<feature type="domain" description="Serine aminopeptidase S33" evidence="1">
    <location>
        <begin position="26"/>
        <end position="289"/>
    </location>
</feature>
<dbReference type="Gene3D" id="3.40.50.1820">
    <property type="entry name" value="alpha/beta hydrolase"/>
    <property type="match status" value="1"/>
</dbReference>
<keyword evidence="3" id="KW-1185">Reference proteome</keyword>
<comment type="caution">
    <text evidence="2">The sequence shown here is derived from an EMBL/GenBank/DDBJ whole genome shotgun (WGS) entry which is preliminary data.</text>
</comment>
<dbReference type="GO" id="GO:0016787">
    <property type="term" value="F:hydrolase activity"/>
    <property type="evidence" value="ECO:0007669"/>
    <property type="project" value="UniProtKB-KW"/>
</dbReference>
<name>A0A430AZJ9_9ENTE</name>
<keyword evidence="2" id="KW-0378">Hydrolase</keyword>
<dbReference type="AlphaFoldDB" id="A0A430AZJ9"/>
<reference evidence="2 3" key="1">
    <citation type="submission" date="2017-05" db="EMBL/GenBank/DDBJ databases">
        <title>Vagococcus spp. assemblies.</title>
        <authorList>
            <person name="Gulvik C.A."/>
        </authorList>
    </citation>
    <scope>NUCLEOTIDE SEQUENCE [LARGE SCALE GENOMIC DNA]</scope>
    <source>
        <strain evidence="2 3">CCUG 51432</strain>
    </source>
</reference>
<sequence length="305" mass="35003">MKKHFSFLSQDNKTDLHGMAWIPEEKPHGVLQIVHGMAEYIERYEPLANYLNQMGWLVVGHDHLGHGDSVTDPKDYGFFTKKDSDKIVVEDTFQLTTLTKEKYPQLPYFILGHSMGSFIVRNYLKTHSSELTGAILMGTGSYKKELKLVLPMLKQLNKIAPKKVNPTMDKLVFGNFSKAFPEKQSSFNWLSKNQTNVTNYEADPKLGFIFTNNGFYTLLKLMASGTKEYWSENISEDLAILIISGERDPVGDFGKGPRKTAIQLQQHGVHDLTLHLYHELRHEILHEEEKELIMSDIAEWMEVRV</sequence>
<dbReference type="InterPro" id="IPR022742">
    <property type="entry name" value="Hydrolase_4"/>
</dbReference>
<evidence type="ECO:0000259" key="1">
    <source>
        <dbReference type="Pfam" id="PF12146"/>
    </source>
</evidence>
<evidence type="ECO:0000313" key="2">
    <source>
        <dbReference type="EMBL" id="RSU13474.1"/>
    </source>
</evidence>
<dbReference type="InterPro" id="IPR029058">
    <property type="entry name" value="AB_hydrolase_fold"/>
</dbReference>
<dbReference type="SUPFAM" id="SSF53474">
    <property type="entry name" value="alpha/beta-Hydrolases"/>
    <property type="match status" value="1"/>
</dbReference>
<dbReference type="PANTHER" id="PTHR11614">
    <property type="entry name" value="PHOSPHOLIPASE-RELATED"/>
    <property type="match status" value="1"/>
</dbReference>
<gene>
    <name evidence="2" type="ORF">CBF29_04270</name>
</gene>
<dbReference type="RefSeq" id="WP_126807712.1">
    <property type="nucleotide sequence ID" value="NZ_NGKA01000005.1"/>
</dbReference>